<dbReference type="GeneID" id="31361667"/>
<dbReference type="FunCoup" id="D3BCF9">
    <property type="interactions" value="989"/>
</dbReference>
<dbReference type="OMA" id="WVAKTSW"/>
<feature type="compositionally biased region" description="Acidic residues" evidence="8">
    <location>
        <begin position="896"/>
        <end position="915"/>
    </location>
</feature>
<keyword evidence="7" id="KW-0539">Nucleus</keyword>
<evidence type="ECO:0000256" key="7">
    <source>
        <dbReference type="ARBA" id="ARBA00023242"/>
    </source>
</evidence>
<sequence length="1071" mass="123686">MDLTQSTIQILDQSLSIDTPVRQNAENNLEKLKTTEGFSQVLLRIIASNELNIGVRQAGAVFLKNMTVVRWRGALDAETRMCDADAAFIKEHILEALVHTHKLIKSQIVYMIEIIASRDFPENWESLFSNCVKYISSNNIDLLMAGLSALKVAMKKFQYIPAGETRRKPLFTICDVLFPLLHQVFAQLAAAPANAANDNVAIMQRKICKIFHYTVNFDVPRIVVDPAVLAIWMDHFFRIIRMPIPEDTVDQEPSKNSWWLLKKCASRILNSLLMKQGQLRKSDYETKRMLADLFMTHYSLKTMEIFHQVLTERSQRPDEPFSDRYLLNLVEYFTTSIAYGRLYPVFKPASMQFVRQIVMPILCFNENDAELYEDDPHEYLRQQMDSFKEYYSSRVECINFLMSLVEKRGRENLDSIIAICMEILNRYNSLPVNQRNPKEKYAAFSVIAALSTYLKKMDPYRGMLEQTMVTHVIPELVNPLGYLRAHAVWIFSEFYNITFQNRNNFTTALRAIVDLMMDRDLIVRVRSGMAICNLVRTKQGIEELRPVLPQLLDKIFELIGEIDSDDLITSLTTIVRRYKTEIAPLAVNFTKRLADTFFRLIESENDSSMMAASECLVTFRTLIAAMVDVPSVFIQLEQIIVPVLFKIIDPNSIMFFEEAMRILTFMTFYPKVISPTLWQLFPKIIELFHDSAMDMIDSMVNPLDNYISYGTEQFLAPGTPYLGMITGIYEKMIGDHRTPAYESQEACKLIESILQRCRGRVDSIIPPVLQLAVSRLLNKSKENEVSKELIVYLLEVVANCLYYNPYLTVEFLAKNNVVDQIFTLWFQHIKKFQRFYDKKITVLGLCSLLQMNPTPAFVQHGATLLFNKIMVLMKEMLVIEKQIEKEEAEQAKLDAEDADEDEEEYEDDDYDIGDDDDMYDDDGNFELIKIPDDQDADDPEEVYLEDLENLTKHLEAGGELEGDGDDGEAEVEGEIDIEEDDSEEELFDNEQQGGSFETPIDDIDELEYMVLSFTAFFNVNPQLKATILDQNQENKIKKYVELIPIRKAKEAEIRRKEEEEEAKLKAKHHLK</sequence>
<organism evidence="10 11">
    <name type="scientific">Heterostelium pallidum (strain ATCC 26659 / Pp 5 / PN500)</name>
    <name type="common">Cellular slime mold</name>
    <name type="synonym">Polysphondylium pallidum</name>
    <dbReference type="NCBI Taxonomy" id="670386"/>
    <lineage>
        <taxon>Eukaryota</taxon>
        <taxon>Amoebozoa</taxon>
        <taxon>Evosea</taxon>
        <taxon>Eumycetozoa</taxon>
        <taxon>Dictyostelia</taxon>
        <taxon>Acytosteliales</taxon>
        <taxon>Acytosteliaceae</taxon>
        <taxon>Heterostelium</taxon>
    </lineage>
</organism>
<dbReference type="Proteomes" id="UP000001396">
    <property type="component" value="Unassembled WGS sequence"/>
</dbReference>
<dbReference type="InterPro" id="IPR058669">
    <property type="entry name" value="TPR_IPO7/11-like"/>
</dbReference>
<keyword evidence="5" id="KW-0963">Cytoplasm</keyword>
<dbReference type="InterPro" id="IPR001494">
    <property type="entry name" value="Importin-beta_N"/>
</dbReference>
<evidence type="ECO:0000256" key="4">
    <source>
        <dbReference type="ARBA" id="ARBA00022448"/>
    </source>
</evidence>
<dbReference type="GO" id="GO:0005635">
    <property type="term" value="C:nuclear envelope"/>
    <property type="evidence" value="ECO:0007669"/>
    <property type="project" value="TreeGrafter"/>
</dbReference>
<dbReference type="RefSeq" id="XP_020433067.1">
    <property type="nucleotide sequence ID" value="XM_020577047.1"/>
</dbReference>
<evidence type="ECO:0000256" key="2">
    <source>
        <dbReference type="ARBA" id="ARBA00004496"/>
    </source>
</evidence>
<comment type="caution">
    <text evidence="10">The sequence shown here is derived from an EMBL/GenBank/DDBJ whole genome shotgun (WGS) entry which is preliminary data.</text>
</comment>
<accession>D3BCF9</accession>
<keyword evidence="4" id="KW-0813">Transport</keyword>
<dbReference type="PROSITE" id="PS50166">
    <property type="entry name" value="IMPORTIN_B_NT"/>
    <property type="match status" value="1"/>
</dbReference>
<dbReference type="Pfam" id="PF08506">
    <property type="entry name" value="Cse1"/>
    <property type="match status" value="1"/>
</dbReference>
<name>D3BCF9_HETP5</name>
<keyword evidence="6" id="KW-0653">Protein transport</keyword>
<feature type="domain" description="Importin N-terminal" evidence="9">
    <location>
        <begin position="25"/>
        <end position="99"/>
    </location>
</feature>
<dbReference type="Pfam" id="PF03810">
    <property type="entry name" value="IBN_N"/>
    <property type="match status" value="1"/>
</dbReference>
<evidence type="ECO:0000256" key="6">
    <source>
        <dbReference type="ARBA" id="ARBA00022927"/>
    </source>
</evidence>
<gene>
    <name evidence="10" type="ORF">PPL_06184</name>
</gene>
<dbReference type="InterPro" id="IPR011989">
    <property type="entry name" value="ARM-like"/>
</dbReference>
<evidence type="ECO:0000313" key="11">
    <source>
        <dbReference type="Proteomes" id="UP000001396"/>
    </source>
</evidence>
<evidence type="ECO:0000256" key="3">
    <source>
        <dbReference type="ARBA" id="ARBA00007991"/>
    </source>
</evidence>
<dbReference type="InParanoid" id="D3BCF9"/>
<dbReference type="Pfam" id="PF25758">
    <property type="entry name" value="TPR_IPO11"/>
    <property type="match status" value="1"/>
</dbReference>
<dbReference type="PANTHER" id="PTHR10997">
    <property type="entry name" value="IMPORTIN-7, 8, 11"/>
    <property type="match status" value="1"/>
</dbReference>
<keyword evidence="11" id="KW-1185">Reference proteome</keyword>
<dbReference type="Gene3D" id="1.25.10.10">
    <property type="entry name" value="Leucine-rich Repeat Variant"/>
    <property type="match status" value="1"/>
</dbReference>
<dbReference type="InterPro" id="IPR013713">
    <property type="entry name" value="XPO2_central"/>
</dbReference>
<proteinExistence type="inferred from homology"/>
<feature type="region of interest" description="Disordered" evidence="8">
    <location>
        <begin position="977"/>
        <end position="998"/>
    </location>
</feature>
<dbReference type="InterPro" id="IPR016024">
    <property type="entry name" value="ARM-type_fold"/>
</dbReference>
<dbReference type="AlphaFoldDB" id="D3BCF9"/>
<comment type="subcellular location">
    <subcellularLocation>
        <location evidence="2">Cytoplasm</location>
    </subcellularLocation>
    <subcellularLocation>
        <location evidence="1">Nucleus</location>
    </subcellularLocation>
</comment>
<dbReference type="SMART" id="SM00913">
    <property type="entry name" value="IBN_N"/>
    <property type="match status" value="1"/>
</dbReference>
<evidence type="ECO:0000259" key="9">
    <source>
        <dbReference type="PROSITE" id="PS50166"/>
    </source>
</evidence>
<protein>
    <recommendedName>
        <fullName evidence="9">Importin N-terminal domain-containing protein</fullName>
    </recommendedName>
</protein>
<evidence type="ECO:0000256" key="8">
    <source>
        <dbReference type="SAM" id="MobiDB-lite"/>
    </source>
</evidence>
<feature type="region of interest" description="Disordered" evidence="8">
    <location>
        <begin position="889"/>
        <end position="915"/>
    </location>
</feature>
<evidence type="ECO:0000313" key="10">
    <source>
        <dbReference type="EMBL" id="EFA80949.1"/>
    </source>
</evidence>
<reference evidence="10 11" key="1">
    <citation type="journal article" date="2011" name="Genome Res.">
        <title>Phylogeny-wide analysis of social amoeba genomes highlights ancient origins for complex intercellular communication.</title>
        <authorList>
            <person name="Heidel A.J."/>
            <person name="Lawal H.M."/>
            <person name="Felder M."/>
            <person name="Schilde C."/>
            <person name="Helps N.R."/>
            <person name="Tunggal B."/>
            <person name="Rivero F."/>
            <person name="John U."/>
            <person name="Schleicher M."/>
            <person name="Eichinger L."/>
            <person name="Platzer M."/>
            <person name="Noegel A.A."/>
            <person name="Schaap P."/>
            <person name="Gloeckner G."/>
        </authorList>
    </citation>
    <scope>NUCLEOTIDE SEQUENCE [LARGE SCALE GENOMIC DNA]</scope>
    <source>
        <strain evidence="11">ATCC 26659 / Pp 5 / PN500</strain>
    </source>
</reference>
<dbReference type="GO" id="GO:0031267">
    <property type="term" value="F:small GTPase binding"/>
    <property type="evidence" value="ECO:0007669"/>
    <property type="project" value="InterPro"/>
</dbReference>
<dbReference type="GO" id="GO:0006606">
    <property type="term" value="P:protein import into nucleus"/>
    <property type="evidence" value="ECO:0007669"/>
    <property type="project" value="TreeGrafter"/>
</dbReference>
<feature type="compositionally biased region" description="Acidic residues" evidence="8">
    <location>
        <begin position="977"/>
        <end position="988"/>
    </location>
</feature>
<evidence type="ECO:0000256" key="1">
    <source>
        <dbReference type="ARBA" id="ARBA00004123"/>
    </source>
</evidence>
<dbReference type="PANTHER" id="PTHR10997:SF18">
    <property type="entry name" value="D-IMPORTIN 7_RANBP7"/>
    <property type="match status" value="1"/>
</dbReference>
<dbReference type="SUPFAM" id="SSF48371">
    <property type="entry name" value="ARM repeat"/>
    <property type="match status" value="1"/>
</dbReference>
<comment type="similarity">
    <text evidence="3">Belongs to the importin beta family.</text>
</comment>
<dbReference type="GO" id="GO:0005829">
    <property type="term" value="C:cytosol"/>
    <property type="evidence" value="ECO:0007669"/>
    <property type="project" value="TreeGrafter"/>
</dbReference>
<dbReference type="STRING" id="670386.D3BCF9"/>
<dbReference type="EMBL" id="ADBJ01000027">
    <property type="protein sequence ID" value="EFA80949.1"/>
    <property type="molecule type" value="Genomic_DNA"/>
</dbReference>
<evidence type="ECO:0000256" key="5">
    <source>
        <dbReference type="ARBA" id="ARBA00022490"/>
    </source>
</evidence>